<comment type="caution">
    <text evidence="2">The sequence shown here is derived from an EMBL/GenBank/DDBJ whole genome shotgun (WGS) entry which is preliminary data.</text>
</comment>
<reference evidence="2" key="1">
    <citation type="submission" date="2020-10" db="EMBL/GenBank/DDBJ databases">
        <authorList>
            <person name="Gilroy R."/>
        </authorList>
    </citation>
    <scope>NUCLEOTIDE SEQUENCE</scope>
    <source>
        <strain evidence="2">CHK197-8231</strain>
    </source>
</reference>
<reference evidence="2" key="2">
    <citation type="journal article" date="2021" name="PeerJ">
        <title>Extensive microbial diversity within the chicken gut microbiome revealed by metagenomics and culture.</title>
        <authorList>
            <person name="Gilroy R."/>
            <person name="Ravi A."/>
            <person name="Getino M."/>
            <person name="Pursley I."/>
            <person name="Horton D.L."/>
            <person name="Alikhan N.F."/>
            <person name="Baker D."/>
            <person name="Gharbi K."/>
            <person name="Hall N."/>
            <person name="Watson M."/>
            <person name="Adriaenssens E.M."/>
            <person name="Foster-Nyarko E."/>
            <person name="Jarju S."/>
            <person name="Secka A."/>
            <person name="Antonio M."/>
            <person name="Oren A."/>
            <person name="Chaudhuri R.R."/>
            <person name="La Ragione R."/>
            <person name="Hildebrand F."/>
            <person name="Pallen M.J."/>
        </authorList>
    </citation>
    <scope>NUCLEOTIDE SEQUENCE</scope>
    <source>
        <strain evidence="2">CHK197-8231</strain>
    </source>
</reference>
<organism evidence="2 3">
    <name type="scientific">Candidatus Fimihabitans intestinipullorum</name>
    <dbReference type="NCBI Taxonomy" id="2840820"/>
    <lineage>
        <taxon>Bacteria</taxon>
        <taxon>Bacillati</taxon>
        <taxon>Mycoplasmatota</taxon>
        <taxon>Mycoplasmatota incertae sedis</taxon>
        <taxon>Candidatus Fimihabitans</taxon>
    </lineage>
</organism>
<accession>A0A9D1L442</accession>
<keyword evidence="1" id="KW-1133">Transmembrane helix</keyword>
<dbReference type="AlphaFoldDB" id="A0A9D1L442"/>
<evidence type="ECO:0000256" key="1">
    <source>
        <dbReference type="SAM" id="Phobius"/>
    </source>
</evidence>
<dbReference type="EMBL" id="DVML01000040">
    <property type="protein sequence ID" value="HIU23256.1"/>
    <property type="molecule type" value="Genomic_DNA"/>
</dbReference>
<dbReference type="Proteomes" id="UP000824087">
    <property type="component" value="Unassembled WGS sequence"/>
</dbReference>
<keyword evidence="1" id="KW-0472">Membrane</keyword>
<keyword evidence="1" id="KW-0812">Transmembrane</keyword>
<feature type="transmembrane region" description="Helical" evidence="1">
    <location>
        <begin position="7"/>
        <end position="26"/>
    </location>
</feature>
<proteinExistence type="predicted"/>
<protein>
    <submittedName>
        <fullName evidence="2">Uncharacterized protein</fullName>
    </submittedName>
</protein>
<gene>
    <name evidence="2" type="ORF">IAD49_06720</name>
</gene>
<sequence length="284" mass="32496">MGKKNKTPMIIIILLVFIILCLVGYICHDKGVFGNKESSENYTENADKIDNNKSEETSPEEIALDDSRFIDIYNKLKSYTYWKNRSDGYQSFTDHELLQIIAKELKESDFVKTTETTEYGDPYYTLENSIVINYLKKYFGNDVVVIGEKLRNPSFAYNNGMDIVDYADGKYKVRFSGIGGGVGGPLPKITERKIISATIENNEIVVKEKAIYWGITSEQETITFDVYSDVKKKNKIDSKEYTEDNIANEIVTVEDYLDEASTITTKFAYDQDTNSYYFKSSVIE</sequence>
<evidence type="ECO:0000313" key="2">
    <source>
        <dbReference type="EMBL" id="HIU23256.1"/>
    </source>
</evidence>
<evidence type="ECO:0000313" key="3">
    <source>
        <dbReference type="Proteomes" id="UP000824087"/>
    </source>
</evidence>
<name>A0A9D1L442_9BACT</name>